<proteinExistence type="predicted"/>
<dbReference type="AlphaFoldDB" id="A0A0V0GMD3"/>
<evidence type="ECO:0000313" key="1">
    <source>
        <dbReference type="EMBL" id="JAP09426.1"/>
    </source>
</evidence>
<dbReference type="EMBL" id="GEDG01035036">
    <property type="protein sequence ID" value="JAP09426.1"/>
    <property type="molecule type" value="Transcribed_RNA"/>
</dbReference>
<name>A0A0V0GMD3_SOLCH</name>
<organism evidence="1">
    <name type="scientific">Solanum chacoense</name>
    <name type="common">Chaco potato</name>
    <dbReference type="NCBI Taxonomy" id="4108"/>
    <lineage>
        <taxon>Eukaryota</taxon>
        <taxon>Viridiplantae</taxon>
        <taxon>Streptophyta</taxon>
        <taxon>Embryophyta</taxon>
        <taxon>Tracheophyta</taxon>
        <taxon>Spermatophyta</taxon>
        <taxon>Magnoliopsida</taxon>
        <taxon>eudicotyledons</taxon>
        <taxon>Gunneridae</taxon>
        <taxon>Pentapetalae</taxon>
        <taxon>asterids</taxon>
        <taxon>lamiids</taxon>
        <taxon>Solanales</taxon>
        <taxon>Solanaceae</taxon>
        <taxon>Solanoideae</taxon>
        <taxon>Solaneae</taxon>
        <taxon>Solanum</taxon>
    </lineage>
</organism>
<accession>A0A0V0GMD3</accession>
<reference evidence="1" key="1">
    <citation type="submission" date="2015-12" db="EMBL/GenBank/DDBJ databases">
        <title>Gene expression during late stages of embryo sac development: a critical building block for successful pollen-pistil interactions.</title>
        <authorList>
            <person name="Liu Y."/>
            <person name="Joly V."/>
            <person name="Sabar M."/>
            <person name="Matton D.P."/>
        </authorList>
    </citation>
    <scope>NUCLEOTIDE SEQUENCE</scope>
</reference>
<sequence>MKMFSMKSYNDYLIMVSDFRPCGGPCGRWRHLIKLDFFTQCATWSVIIKTINLRSRRPIVVS</sequence>
<protein>
    <submittedName>
        <fullName evidence="1">Putative ovule protein</fullName>
    </submittedName>
</protein>